<accession>A0ABQ9Z9G2</accession>
<reference evidence="1 2" key="1">
    <citation type="journal article" date="2023" name="Nucleic Acids Res.">
        <title>The hologenome of Daphnia magna reveals possible DNA methylation and microbiome-mediated evolution of the host genome.</title>
        <authorList>
            <person name="Chaturvedi A."/>
            <person name="Li X."/>
            <person name="Dhandapani V."/>
            <person name="Marshall H."/>
            <person name="Kissane S."/>
            <person name="Cuenca-Cambronero M."/>
            <person name="Asole G."/>
            <person name="Calvet F."/>
            <person name="Ruiz-Romero M."/>
            <person name="Marangio P."/>
            <person name="Guigo R."/>
            <person name="Rago D."/>
            <person name="Mirbahai L."/>
            <person name="Eastwood N."/>
            <person name="Colbourne J.K."/>
            <person name="Zhou J."/>
            <person name="Mallon E."/>
            <person name="Orsini L."/>
        </authorList>
    </citation>
    <scope>NUCLEOTIDE SEQUENCE [LARGE SCALE GENOMIC DNA]</scope>
    <source>
        <strain evidence="1">LRV0_1</strain>
    </source>
</reference>
<organism evidence="1 2">
    <name type="scientific">Daphnia magna</name>
    <dbReference type="NCBI Taxonomy" id="35525"/>
    <lineage>
        <taxon>Eukaryota</taxon>
        <taxon>Metazoa</taxon>
        <taxon>Ecdysozoa</taxon>
        <taxon>Arthropoda</taxon>
        <taxon>Crustacea</taxon>
        <taxon>Branchiopoda</taxon>
        <taxon>Diplostraca</taxon>
        <taxon>Cladocera</taxon>
        <taxon>Anomopoda</taxon>
        <taxon>Daphniidae</taxon>
        <taxon>Daphnia</taxon>
    </lineage>
</organism>
<gene>
    <name evidence="1" type="ORF">OUZ56_018441</name>
</gene>
<evidence type="ECO:0000313" key="2">
    <source>
        <dbReference type="Proteomes" id="UP001234178"/>
    </source>
</evidence>
<comment type="caution">
    <text evidence="1">The sequence shown here is derived from an EMBL/GenBank/DDBJ whole genome shotgun (WGS) entry which is preliminary data.</text>
</comment>
<protein>
    <submittedName>
        <fullName evidence="1">Uncharacterized protein</fullName>
    </submittedName>
</protein>
<keyword evidence="2" id="KW-1185">Reference proteome</keyword>
<dbReference type="EMBL" id="JAOYFB010000003">
    <property type="protein sequence ID" value="KAK4009324.1"/>
    <property type="molecule type" value="Genomic_DNA"/>
</dbReference>
<sequence length="162" mass="18056">MELSAELPGFPGRPPVQFVGIRTTLYRARQHYVPVNPRKAQHFADLINANQRYRMDLNGVNQFFFGRVVAGDGEALVFVNVGTLPAFIDSHEMHMDGTFHATPRGFYQLASSDAVSYGMLLKGLSVYEWMATDGLEYKLYQQAYTGSGVSGRDRKLGDELTG</sequence>
<proteinExistence type="predicted"/>
<name>A0ABQ9Z9G2_9CRUS</name>
<evidence type="ECO:0000313" key="1">
    <source>
        <dbReference type="EMBL" id="KAK4009324.1"/>
    </source>
</evidence>
<dbReference type="Proteomes" id="UP001234178">
    <property type="component" value="Unassembled WGS sequence"/>
</dbReference>